<name>A0ABQ0WX88_9LACO</name>
<keyword evidence="1" id="KW-0805">Transcription regulation</keyword>
<evidence type="ECO:0000313" key="5">
    <source>
        <dbReference type="EMBL" id="GEO72510.1"/>
    </source>
</evidence>
<keyword evidence="3" id="KW-0804">Transcription</keyword>
<evidence type="ECO:0000256" key="3">
    <source>
        <dbReference type="ARBA" id="ARBA00023163"/>
    </source>
</evidence>
<keyword evidence="2" id="KW-0238">DNA-binding</keyword>
<dbReference type="PROSITE" id="PS00041">
    <property type="entry name" value="HTH_ARAC_FAMILY_1"/>
    <property type="match status" value="1"/>
</dbReference>
<dbReference type="Gene3D" id="1.10.10.60">
    <property type="entry name" value="Homeodomain-like"/>
    <property type="match status" value="1"/>
</dbReference>
<dbReference type="InterPro" id="IPR009057">
    <property type="entry name" value="Homeodomain-like_sf"/>
</dbReference>
<organism evidence="5 6">
    <name type="scientific">Levilactobacillus zymae</name>
    <dbReference type="NCBI Taxonomy" id="267363"/>
    <lineage>
        <taxon>Bacteria</taxon>
        <taxon>Bacillati</taxon>
        <taxon>Bacillota</taxon>
        <taxon>Bacilli</taxon>
        <taxon>Lactobacillales</taxon>
        <taxon>Lactobacillaceae</taxon>
        <taxon>Levilactobacillus</taxon>
    </lineage>
</organism>
<evidence type="ECO:0000256" key="2">
    <source>
        <dbReference type="ARBA" id="ARBA00023125"/>
    </source>
</evidence>
<dbReference type="SUPFAM" id="SSF46689">
    <property type="entry name" value="Homeodomain-like"/>
    <property type="match status" value="2"/>
</dbReference>
<dbReference type="InterPro" id="IPR018062">
    <property type="entry name" value="HTH_AraC-typ_CS"/>
</dbReference>
<dbReference type="Pfam" id="PF12833">
    <property type="entry name" value="HTH_18"/>
    <property type="match status" value="1"/>
</dbReference>
<dbReference type="EMBL" id="BJZK01000020">
    <property type="protein sequence ID" value="GEO72510.1"/>
    <property type="molecule type" value="Genomic_DNA"/>
</dbReference>
<dbReference type="PANTHER" id="PTHR43280">
    <property type="entry name" value="ARAC-FAMILY TRANSCRIPTIONAL REGULATOR"/>
    <property type="match status" value="1"/>
</dbReference>
<feature type="domain" description="HTH araC/xylS-type" evidence="4">
    <location>
        <begin position="221"/>
        <end position="319"/>
    </location>
</feature>
<keyword evidence="6" id="KW-1185">Reference proteome</keyword>
<comment type="caution">
    <text evidence="5">The sequence shown here is derived from an EMBL/GenBank/DDBJ whole genome shotgun (WGS) entry which is preliminary data.</text>
</comment>
<dbReference type="InterPro" id="IPR018060">
    <property type="entry name" value="HTH_AraC"/>
</dbReference>
<sequence>MIVPLTNGTCVVGPFTTTALTSQVVTTVLAQNHLTVSEQHQLTQLYDALPMLSAAEVQATGTVVATLWHYPPLTTSCQTLTVPLPTLSNPLPAIDSPRLIEQNYRTEAQLMATISAGDTAGISEYFRPMTATLTLFQNRLPNQPLRSCKNMCLVSNTINRIAARQGGVHPAYLDRLSEKYARLVEQQHTIAGLKKLTVAMLTDYTQLVKDHATTGYSPLIKRAVDYVQLHLGHPLRVNDIATTLNASPTYLSRRFKAETGQTLTAFVHAQRIHSAQVYLLNTTTTVTEIALLVGFPDLASLTKQFKALTGQTPSDYRKHPQFQPRD</sequence>
<gene>
    <name evidence="5" type="ORF">LZY01_16780</name>
</gene>
<evidence type="ECO:0000256" key="1">
    <source>
        <dbReference type="ARBA" id="ARBA00023015"/>
    </source>
</evidence>
<dbReference type="PANTHER" id="PTHR43280:SF2">
    <property type="entry name" value="HTH-TYPE TRANSCRIPTIONAL REGULATOR EXSA"/>
    <property type="match status" value="1"/>
</dbReference>
<dbReference type="SMART" id="SM00342">
    <property type="entry name" value="HTH_ARAC"/>
    <property type="match status" value="1"/>
</dbReference>
<reference evidence="5 6" key="1">
    <citation type="submission" date="2019-07" db="EMBL/GenBank/DDBJ databases">
        <title>Whole genome shotgun sequence of Lactobacillus zymae NBRC 107157.</title>
        <authorList>
            <person name="Hosoyama A."/>
            <person name="Uohara A."/>
            <person name="Ohji S."/>
            <person name="Ichikawa N."/>
        </authorList>
    </citation>
    <scope>NUCLEOTIDE SEQUENCE [LARGE SCALE GENOMIC DNA]</scope>
    <source>
        <strain evidence="5 6">NBRC 107157</strain>
    </source>
</reference>
<evidence type="ECO:0000313" key="6">
    <source>
        <dbReference type="Proteomes" id="UP000321794"/>
    </source>
</evidence>
<dbReference type="Proteomes" id="UP000321794">
    <property type="component" value="Unassembled WGS sequence"/>
</dbReference>
<dbReference type="PROSITE" id="PS01124">
    <property type="entry name" value="HTH_ARAC_FAMILY_2"/>
    <property type="match status" value="1"/>
</dbReference>
<evidence type="ECO:0000259" key="4">
    <source>
        <dbReference type="PROSITE" id="PS01124"/>
    </source>
</evidence>
<proteinExistence type="predicted"/>
<protein>
    <recommendedName>
        <fullName evidence="4">HTH araC/xylS-type domain-containing protein</fullName>
    </recommendedName>
</protein>
<accession>A0ABQ0WX88</accession>